<evidence type="ECO:0000259" key="1">
    <source>
        <dbReference type="PROSITE" id="PS50097"/>
    </source>
</evidence>
<gene>
    <name evidence="2" type="ORF">Bfra_007830</name>
</gene>
<sequence length="290" mass="32687">MLNKIFVVTPRRDYPSVTATDAPFITRPGDSELFSDLSDNSIDTFGTSGKRIKSCNSHTLKIDTPRVNAPHSRQRPRNDLYIKMVVSSKVKIFVGPEKKSFEVPKDLLSYYSPVFDRSFNGNFMEGQTQIIELPEDTVEDFEVLVEYIFHHSVGDKLSISKNGRNAAERCISFLKYADLYDLGDISTLIYYELRSALIEGGPSAFKSSFIEVVFSLTKDGNCLRALMADAALSFQGEHLGRFPNSVKIGFEKQEAEVEGFGLAIYRQLKKAGVVCVYESPFDSRNYKDFE</sequence>
<dbReference type="Pfam" id="PF00651">
    <property type="entry name" value="BTB"/>
    <property type="match status" value="1"/>
</dbReference>
<dbReference type="Proteomes" id="UP000531561">
    <property type="component" value="Unassembled WGS sequence"/>
</dbReference>
<feature type="domain" description="BTB" evidence="1">
    <location>
        <begin position="88"/>
        <end position="149"/>
    </location>
</feature>
<dbReference type="GeneID" id="59261890"/>
<dbReference type="CDD" id="cd18186">
    <property type="entry name" value="BTB_POZ_ZBTB_KLHL-like"/>
    <property type="match status" value="1"/>
</dbReference>
<dbReference type="AlphaFoldDB" id="A0A8H6APL2"/>
<comment type="caution">
    <text evidence="2">The sequence shown here is derived from an EMBL/GenBank/DDBJ whole genome shotgun (WGS) entry which is preliminary data.</text>
</comment>
<dbReference type="PANTHER" id="PTHR47843:SF2">
    <property type="entry name" value="BTB DOMAIN-CONTAINING PROTEIN"/>
    <property type="match status" value="1"/>
</dbReference>
<dbReference type="EMBL" id="JABFCT010000012">
    <property type="protein sequence ID" value="KAF5871314.1"/>
    <property type="molecule type" value="Genomic_DNA"/>
</dbReference>
<dbReference type="InterPro" id="IPR000210">
    <property type="entry name" value="BTB/POZ_dom"/>
</dbReference>
<dbReference type="Gene3D" id="3.30.710.10">
    <property type="entry name" value="Potassium Channel Kv1.1, Chain A"/>
    <property type="match status" value="1"/>
</dbReference>
<dbReference type="PANTHER" id="PTHR47843">
    <property type="entry name" value="BTB DOMAIN-CONTAINING PROTEIN-RELATED"/>
    <property type="match status" value="1"/>
</dbReference>
<dbReference type="OrthoDB" id="194443at2759"/>
<evidence type="ECO:0000313" key="2">
    <source>
        <dbReference type="EMBL" id="KAF5871314.1"/>
    </source>
</evidence>
<name>A0A8H6APL2_9HELO</name>
<keyword evidence="3" id="KW-1185">Reference proteome</keyword>
<protein>
    <recommendedName>
        <fullName evidence="1">BTB domain-containing protein</fullName>
    </recommendedName>
</protein>
<proteinExistence type="predicted"/>
<evidence type="ECO:0000313" key="3">
    <source>
        <dbReference type="Proteomes" id="UP000531561"/>
    </source>
</evidence>
<dbReference type="InterPro" id="IPR011333">
    <property type="entry name" value="SKP1/BTB/POZ_sf"/>
</dbReference>
<dbReference type="SUPFAM" id="SSF54695">
    <property type="entry name" value="POZ domain"/>
    <property type="match status" value="1"/>
</dbReference>
<reference evidence="2 3" key="1">
    <citation type="journal article" date="2020" name="Phytopathology">
        <title>A high-quality genome resource of Botrytis fragariae, a new and rapidly spreading fungal pathogen causing strawberry gray mold in the U.S.A.</title>
        <authorList>
            <person name="Wu Y."/>
            <person name="Saski C.A."/>
            <person name="Schnabel G."/>
            <person name="Xiao S."/>
            <person name="Hu M."/>
        </authorList>
    </citation>
    <scope>NUCLEOTIDE SEQUENCE [LARGE SCALE GENOMIC DNA]</scope>
    <source>
        <strain evidence="2 3">BVB16</strain>
    </source>
</reference>
<organism evidence="2 3">
    <name type="scientific">Botrytis fragariae</name>
    <dbReference type="NCBI Taxonomy" id="1964551"/>
    <lineage>
        <taxon>Eukaryota</taxon>
        <taxon>Fungi</taxon>
        <taxon>Dikarya</taxon>
        <taxon>Ascomycota</taxon>
        <taxon>Pezizomycotina</taxon>
        <taxon>Leotiomycetes</taxon>
        <taxon>Helotiales</taxon>
        <taxon>Sclerotiniaceae</taxon>
        <taxon>Botrytis</taxon>
    </lineage>
</organism>
<dbReference type="RefSeq" id="XP_037190261.1">
    <property type="nucleotide sequence ID" value="XM_037338198.1"/>
</dbReference>
<accession>A0A8H6APL2</accession>
<dbReference type="PROSITE" id="PS50097">
    <property type="entry name" value="BTB"/>
    <property type="match status" value="1"/>
</dbReference>
<dbReference type="SMART" id="SM00225">
    <property type="entry name" value="BTB"/>
    <property type="match status" value="1"/>
</dbReference>